<dbReference type="STRING" id="1679444.PYTT_0875"/>
<name>A0A1H6L2B9_9BACT</name>
<dbReference type="PANTHER" id="PTHR30006:SF2">
    <property type="entry name" value="ABC TRANSPORTER SUBSTRATE-BINDING PROTEIN"/>
    <property type="match status" value="1"/>
</dbReference>
<dbReference type="Proteomes" id="UP000176204">
    <property type="component" value="Chromosome I"/>
</dbReference>
<keyword evidence="1 2" id="KW-0732">Signal</keyword>
<dbReference type="GO" id="GO:0030976">
    <property type="term" value="F:thiamine pyrophosphate binding"/>
    <property type="evidence" value="ECO:0007669"/>
    <property type="project" value="TreeGrafter"/>
</dbReference>
<dbReference type="GO" id="GO:0015888">
    <property type="term" value="P:thiamine transport"/>
    <property type="evidence" value="ECO:0007669"/>
    <property type="project" value="TreeGrafter"/>
</dbReference>
<evidence type="ECO:0000256" key="1">
    <source>
        <dbReference type="ARBA" id="ARBA00022729"/>
    </source>
</evidence>
<accession>A0A1H6L2B9</accession>
<dbReference type="KEGG" id="agl:PYTT_0875"/>
<dbReference type="EMBL" id="LT629973">
    <property type="protein sequence ID" value="SEH80395.1"/>
    <property type="molecule type" value="Genomic_DNA"/>
</dbReference>
<dbReference type="GO" id="GO:0030975">
    <property type="term" value="F:thiamine binding"/>
    <property type="evidence" value="ECO:0007669"/>
    <property type="project" value="TreeGrafter"/>
</dbReference>
<gene>
    <name evidence="3" type="ORF">PYTT_0875</name>
</gene>
<feature type="chain" id="PRO_5009604492" evidence="2">
    <location>
        <begin position="18"/>
        <end position="324"/>
    </location>
</feature>
<dbReference type="RefSeq" id="WP_067774766.1">
    <property type="nucleotide sequence ID" value="NZ_LIGX01000019.1"/>
</dbReference>
<feature type="signal peptide" evidence="2">
    <location>
        <begin position="1"/>
        <end position="17"/>
    </location>
</feature>
<dbReference type="AlphaFoldDB" id="A0A1H6L2B9"/>
<evidence type="ECO:0000256" key="2">
    <source>
        <dbReference type="SAM" id="SignalP"/>
    </source>
</evidence>
<sequence>MKNILKTAFAALIAATAAILPLSSCSRQQEIVIYSNADEEAKLAMQEALDRAGYAGQYILSSFSTSELGGKIMAEGKNTEADIITASTYYLESAQKEHGMYRTLEFPVETLTPANPEFAPVTGQEGAIFINTRTLAANNLPRPQSLKDLARPEYKGHISIPNLRSSSTAWLMVQALVHAYGEQEATRILKEIVANAGPHLENSGSAPLKKARAGEVSIAFGLRHQAVADKKSGLPIDYIDPTEGNYILTESIAVVDKGDKTNPLAMKMAEIIVKEGRQGIRKTYPAPLYKGETSTADAQSDNIRTYPEPLTVDLLRKHQNLMPH</sequence>
<dbReference type="PANTHER" id="PTHR30006">
    <property type="entry name" value="THIAMINE-BINDING PERIPLASMIC PROTEIN-RELATED"/>
    <property type="match status" value="1"/>
</dbReference>
<evidence type="ECO:0000313" key="4">
    <source>
        <dbReference type="Proteomes" id="UP000176204"/>
    </source>
</evidence>
<proteinExistence type="predicted"/>
<dbReference type="SUPFAM" id="SSF53850">
    <property type="entry name" value="Periplasmic binding protein-like II"/>
    <property type="match status" value="1"/>
</dbReference>
<dbReference type="GO" id="GO:0030288">
    <property type="term" value="C:outer membrane-bounded periplasmic space"/>
    <property type="evidence" value="ECO:0007669"/>
    <property type="project" value="TreeGrafter"/>
</dbReference>
<evidence type="ECO:0000313" key="3">
    <source>
        <dbReference type="EMBL" id="SEH80395.1"/>
    </source>
</evidence>
<dbReference type="Gene3D" id="3.40.190.10">
    <property type="entry name" value="Periplasmic binding protein-like II"/>
    <property type="match status" value="2"/>
</dbReference>
<protein>
    <submittedName>
        <fullName evidence="3">Bacterial extracellular solute-binding protein</fullName>
    </submittedName>
</protein>
<keyword evidence="4" id="KW-1185">Reference proteome</keyword>
<dbReference type="OrthoDB" id="305758at2"/>
<dbReference type="Pfam" id="PF13343">
    <property type="entry name" value="SBP_bac_6"/>
    <property type="match status" value="1"/>
</dbReference>
<reference evidence="4" key="1">
    <citation type="submission" date="2016-09" db="EMBL/GenBank/DDBJ databases">
        <authorList>
            <person name="Koehorst J."/>
        </authorList>
    </citation>
    <scope>NUCLEOTIDE SEQUENCE [LARGE SCALE GENOMIC DNA]</scope>
</reference>
<organism evidence="3 4">
    <name type="scientific">Akkermansia glycaniphila</name>
    <dbReference type="NCBI Taxonomy" id="1679444"/>
    <lineage>
        <taxon>Bacteria</taxon>
        <taxon>Pseudomonadati</taxon>
        <taxon>Verrucomicrobiota</taxon>
        <taxon>Verrucomicrobiia</taxon>
        <taxon>Verrucomicrobiales</taxon>
        <taxon>Akkermansiaceae</taxon>
        <taxon>Akkermansia</taxon>
    </lineage>
</organism>